<dbReference type="InterPro" id="IPR029309">
    <property type="entry name" value="CaRF"/>
</dbReference>
<reference evidence="1" key="1">
    <citation type="submission" date="2023-01" db="EMBL/GenBank/DDBJ databases">
        <title>Genome assembly of the deep-sea coral Lophelia pertusa.</title>
        <authorList>
            <person name="Herrera S."/>
            <person name="Cordes E."/>
        </authorList>
    </citation>
    <scope>NUCLEOTIDE SEQUENCE</scope>
    <source>
        <strain evidence="1">USNM1676648</strain>
        <tissue evidence="1">Polyp</tissue>
    </source>
</reference>
<dbReference type="Pfam" id="PF15299">
    <property type="entry name" value="ALS2CR8"/>
    <property type="match status" value="1"/>
</dbReference>
<organism evidence="1 2">
    <name type="scientific">Desmophyllum pertusum</name>
    <dbReference type="NCBI Taxonomy" id="174260"/>
    <lineage>
        <taxon>Eukaryota</taxon>
        <taxon>Metazoa</taxon>
        <taxon>Cnidaria</taxon>
        <taxon>Anthozoa</taxon>
        <taxon>Hexacorallia</taxon>
        <taxon>Scleractinia</taxon>
        <taxon>Caryophylliina</taxon>
        <taxon>Caryophylliidae</taxon>
        <taxon>Desmophyllum</taxon>
    </lineage>
</organism>
<evidence type="ECO:0000313" key="2">
    <source>
        <dbReference type="Proteomes" id="UP001163046"/>
    </source>
</evidence>
<sequence>VVLNLRNTKFSVKIQQADRIESSSTDVLLLLLEEKSMTASMVLDRHAKEKLMNQQKSGDGDHYVGPKKKLFKQTTKKLNCPATVVIRETLRFPDYKVAGISQRIDPRIVGKIHDLVGDGVRDVKRRCR</sequence>
<name>A0A9W9ZYP5_9CNID</name>
<dbReference type="EMBL" id="MU825432">
    <property type="protein sequence ID" value="KAJ7389498.1"/>
    <property type="molecule type" value="Genomic_DNA"/>
</dbReference>
<evidence type="ECO:0000313" key="1">
    <source>
        <dbReference type="EMBL" id="KAJ7389498.1"/>
    </source>
</evidence>
<proteinExistence type="predicted"/>
<feature type="non-terminal residue" evidence="1">
    <location>
        <position position="128"/>
    </location>
</feature>
<dbReference type="GO" id="GO:0003700">
    <property type="term" value="F:DNA-binding transcription factor activity"/>
    <property type="evidence" value="ECO:0007669"/>
    <property type="project" value="InterPro"/>
</dbReference>
<dbReference type="AlphaFoldDB" id="A0A9W9ZYP5"/>
<gene>
    <name evidence="1" type="ORF">OS493_031472</name>
</gene>
<keyword evidence="2" id="KW-1185">Reference proteome</keyword>
<accession>A0A9W9ZYP5</accession>
<comment type="caution">
    <text evidence="1">The sequence shown here is derived from an EMBL/GenBank/DDBJ whole genome shotgun (WGS) entry which is preliminary data.</text>
</comment>
<protein>
    <submittedName>
        <fullName evidence="1">Uncharacterized protein</fullName>
    </submittedName>
</protein>
<dbReference type="Proteomes" id="UP001163046">
    <property type="component" value="Unassembled WGS sequence"/>
</dbReference>